<keyword evidence="4 6" id="KW-1133">Transmembrane helix</keyword>
<dbReference type="InterPro" id="IPR050833">
    <property type="entry name" value="Poly_Biosynth_Transport"/>
</dbReference>
<dbReference type="Pfam" id="PF01943">
    <property type="entry name" value="Polysacc_synt"/>
    <property type="match status" value="1"/>
</dbReference>
<protein>
    <submittedName>
        <fullName evidence="7">Polysaccharide biosynthesis protein</fullName>
    </submittedName>
</protein>
<feature type="transmembrane region" description="Helical" evidence="6">
    <location>
        <begin position="391"/>
        <end position="409"/>
    </location>
</feature>
<dbReference type="STRING" id="269796.Rru_A3720"/>
<dbReference type="InterPro" id="IPR002797">
    <property type="entry name" value="Polysacc_synth"/>
</dbReference>
<dbReference type="PANTHER" id="PTHR30250:SF11">
    <property type="entry name" value="O-ANTIGEN TRANSPORTER-RELATED"/>
    <property type="match status" value="1"/>
</dbReference>
<dbReference type="GO" id="GO:0005886">
    <property type="term" value="C:plasma membrane"/>
    <property type="evidence" value="ECO:0007669"/>
    <property type="project" value="UniProtKB-SubCell"/>
</dbReference>
<proteinExistence type="predicted"/>
<evidence type="ECO:0000256" key="3">
    <source>
        <dbReference type="ARBA" id="ARBA00022692"/>
    </source>
</evidence>
<sequence length="470" mass="48187">MRRPPPPSASLPPPRPGRAVRAMVYGAGAALVVRGLEVGGKFLLYFLVARFLGASEGGLFFLCLTWAHVLSTLTRFGLDRALILHVSSELAVDRRAAARDVRLGLLTSGGLALIVALLSWSGADLLERHVFSMPGLAPVLAMASLAIVPQTVNVMLCAVLVGLGRSVIAQFLQNAWWPLVLLALVGLGLRSAGDLLAGFAVAGVSGAGLCLALIRRERRRLAATPTPRTAASAGTLTPLLITALPLGVVEVVQVSLSNLPVLLLGVVAAAGDVAAFSIANRMTQLVWVVLISLGTIAAPRIGAAYRLGDFPRLRSLNRTLQALGALTGGLAALVMIGFASPLLGLVGDGYESAAAALVVMAAGQVVNAVSTGQDVILAMTGHGKMLRQINLVQLGVCVVCAIVLIAPFGMMGAAIASALPLAIGATLSASAVSWILPAAPSWSLPLPAGLARVLFGSPPTVSSVSPTNTR</sequence>
<evidence type="ECO:0000256" key="1">
    <source>
        <dbReference type="ARBA" id="ARBA00004651"/>
    </source>
</evidence>
<feature type="transmembrane region" description="Helical" evidence="6">
    <location>
        <begin position="261"/>
        <end position="279"/>
    </location>
</feature>
<feature type="transmembrane region" description="Helical" evidence="6">
    <location>
        <begin position="135"/>
        <end position="164"/>
    </location>
</feature>
<feature type="transmembrane region" description="Helical" evidence="6">
    <location>
        <begin position="285"/>
        <end position="308"/>
    </location>
</feature>
<evidence type="ECO:0000256" key="6">
    <source>
        <dbReference type="SAM" id="Phobius"/>
    </source>
</evidence>
<name>Q2RMY1_RHORT</name>
<evidence type="ECO:0000256" key="2">
    <source>
        <dbReference type="ARBA" id="ARBA00022475"/>
    </source>
</evidence>
<dbReference type="AlphaFoldDB" id="Q2RMY1"/>
<feature type="transmembrane region" description="Helical" evidence="6">
    <location>
        <begin position="195"/>
        <end position="214"/>
    </location>
</feature>
<accession>Q2RMY1</accession>
<feature type="transmembrane region" description="Helical" evidence="6">
    <location>
        <begin position="42"/>
        <end position="67"/>
    </location>
</feature>
<reference evidence="7 8" key="1">
    <citation type="journal article" date="2011" name="Stand. Genomic Sci.">
        <title>Complete genome sequence of Rhodospirillum rubrum type strain (S1).</title>
        <authorList>
            <person name="Munk A.C."/>
            <person name="Copeland A."/>
            <person name="Lucas S."/>
            <person name="Lapidus A."/>
            <person name="Del Rio T.G."/>
            <person name="Barry K."/>
            <person name="Detter J.C."/>
            <person name="Hammon N."/>
            <person name="Israni S."/>
            <person name="Pitluck S."/>
            <person name="Brettin T."/>
            <person name="Bruce D."/>
            <person name="Han C."/>
            <person name="Tapia R."/>
            <person name="Gilna P."/>
            <person name="Schmutz J."/>
            <person name="Larimer F."/>
            <person name="Land M."/>
            <person name="Kyrpides N.C."/>
            <person name="Mavromatis K."/>
            <person name="Richardson P."/>
            <person name="Rohde M."/>
            <person name="Goker M."/>
            <person name="Klenk H.P."/>
            <person name="Zhang Y."/>
            <person name="Roberts G.P."/>
            <person name="Reslewic S."/>
            <person name="Schwartz D.C."/>
        </authorList>
    </citation>
    <scope>NUCLEOTIDE SEQUENCE [LARGE SCALE GENOMIC DNA]</scope>
    <source>
        <strain evidence="8">ATCC 11170 / ATH 1.1.1 / DSM 467 / LMG 4362 / NCIMB 8255 / S1</strain>
    </source>
</reference>
<dbReference type="PATRIC" id="fig|269796.9.peg.3844"/>
<dbReference type="EnsemblBacteria" id="ABC24514">
    <property type="protein sequence ID" value="ABC24514"/>
    <property type="gene ID" value="Rru_A3720"/>
</dbReference>
<feature type="transmembrane region" description="Helical" evidence="6">
    <location>
        <begin position="320"/>
        <end position="340"/>
    </location>
</feature>
<dbReference type="HOGENOM" id="CLU_022017_5_3_5"/>
<evidence type="ECO:0000256" key="4">
    <source>
        <dbReference type="ARBA" id="ARBA00022989"/>
    </source>
</evidence>
<comment type="subcellular location">
    <subcellularLocation>
        <location evidence="1">Cell membrane</location>
        <topology evidence="1">Multi-pass membrane protein</topology>
    </subcellularLocation>
</comment>
<dbReference type="KEGG" id="rru:Rru_A3720"/>
<dbReference type="EMBL" id="CP000230">
    <property type="protein sequence ID" value="ABC24514.1"/>
    <property type="molecule type" value="Genomic_DNA"/>
</dbReference>
<keyword evidence="8" id="KW-1185">Reference proteome</keyword>
<dbReference type="RefSeq" id="WP_011391467.1">
    <property type="nucleotide sequence ID" value="NC_007643.1"/>
</dbReference>
<evidence type="ECO:0000256" key="5">
    <source>
        <dbReference type="ARBA" id="ARBA00023136"/>
    </source>
</evidence>
<evidence type="ECO:0000313" key="7">
    <source>
        <dbReference type="EMBL" id="ABC24514.1"/>
    </source>
</evidence>
<dbReference type="PANTHER" id="PTHR30250">
    <property type="entry name" value="PST FAMILY PREDICTED COLANIC ACID TRANSPORTER"/>
    <property type="match status" value="1"/>
</dbReference>
<keyword evidence="3 6" id="KW-0812">Transmembrane</keyword>
<feature type="transmembrane region" description="Helical" evidence="6">
    <location>
        <begin position="103"/>
        <end position="123"/>
    </location>
</feature>
<feature type="transmembrane region" description="Helical" evidence="6">
    <location>
        <begin position="171"/>
        <end position="189"/>
    </location>
</feature>
<keyword evidence="2" id="KW-1003">Cell membrane</keyword>
<organism evidence="7 8">
    <name type="scientific">Rhodospirillum rubrum (strain ATCC 11170 / ATH 1.1.1 / DSM 467 / LMG 4362 / NCIMB 8255 / S1)</name>
    <dbReference type="NCBI Taxonomy" id="269796"/>
    <lineage>
        <taxon>Bacteria</taxon>
        <taxon>Pseudomonadati</taxon>
        <taxon>Pseudomonadota</taxon>
        <taxon>Alphaproteobacteria</taxon>
        <taxon>Rhodospirillales</taxon>
        <taxon>Rhodospirillaceae</taxon>
        <taxon>Rhodospirillum</taxon>
    </lineage>
</organism>
<gene>
    <name evidence="7" type="ordered locus">Rru_A3720</name>
</gene>
<dbReference type="eggNOG" id="COG2244">
    <property type="taxonomic scope" value="Bacteria"/>
</dbReference>
<evidence type="ECO:0000313" key="8">
    <source>
        <dbReference type="Proteomes" id="UP000001929"/>
    </source>
</evidence>
<keyword evidence="5 6" id="KW-0472">Membrane</keyword>
<dbReference type="Proteomes" id="UP000001929">
    <property type="component" value="Chromosome"/>
</dbReference>